<keyword evidence="7" id="KW-1185">Reference proteome</keyword>
<dbReference type="PROSITE" id="PS50977">
    <property type="entry name" value="HTH_TETR_2"/>
    <property type="match status" value="1"/>
</dbReference>
<evidence type="ECO:0000256" key="3">
    <source>
        <dbReference type="ARBA" id="ARBA00023163"/>
    </source>
</evidence>
<evidence type="ECO:0000313" key="7">
    <source>
        <dbReference type="Proteomes" id="UP001589627"/>
    </source>
</evidence>
<sequence length="191" mass="20953">MDMARSKSVRRDARENLAKLHAAALEVFLAKGLDAPLDEIARAAGVSIGTLYYRFGSREDLIDAVIPDVAGSRLQALATTVMAEDTPRQRLEAFVHGMIELQRDDPALNDAILRRYPDAVALLDVCERSTTMGRSLVREAHADGSLSPDFTEDDLFCMLWLAGTASRDPHAPAGWHRVIKHALDSAWATVT</sequence>
<feature type="DNA-binding region" description="H-T-H motif" evidence="4">
    <location>
        <begin position="36"/>
        <end position="55"/>
    </location>
</feature>
<dbReference type="InterPro" id="IPR009057">
    <property type="entry name" value="Homeodomain-like_sf"/>
</dbReference>
<dbReference type="Proteomes" id="UP001589627">
    <property type="component" value="Unassembled WGS sequence"/>
</dbReference>
<dbReference type="SUPFAM" id="SSF46689">
    <property type="entry name" value="Homeodomain-like"/>
    <property type="match status" value="1"/>
</dbReference>
<keyword evidence="1" id="KW-0805">Transcription regulation</keyword>
<gene>
    <name evidence="6" type="ORF">ACFFNX_01090</name>
</gene>
<accession>A0ABV5Y6Z2</accession>
<dbReference type="PRINTS" id="PR00455">
    <property type="entry name" value="HTHTETR"/>
</dbReference>
<evidence type="ECO:0000313" key="6">
    <source>
        <dbReference type="EMBL" id="MFB9830786.1"/>
    </source>
</evidence>
<evidence type="ECO:0000259" key="5">
    <source>
        <dbReference type="PROSITE" id="PS50977"/>
    </source>
</evidence>
<dbReference type="InterPro" id="IPR001647">
    <property type="entry name" value="HTH_TetR"/>
</dbReference>
<comment type="caution">
    <text evidence="6">The sequence shown here is derived from an EMBL/GenBank/DDBJ whole genome shotgun (WGS) entry which is preliminary data.</text>
</comment>
<dbReference type="PANTHER" id="PTHR30055">
    <property type="entry name" value="HTH-TYPE TRANSCRIPTIONAL REGULATOR RUTR"/>
    <property type="match status" value="1"/>
</dbReference>
<evidence type="ECO:0000256" key="1">
    <source>
        <dbReference type="ARBA" id="ARBA00023015"/>
    </source>
</evidence>
<evidence type="ECO:0000256" key="4">
    <source>
        <dbReference type="PROSITE-ProRule" id="PRU00335"/>
    </source>
</evidence>
<proteinExistence type="predicted"/>
<dbReference type="Pfam" id="PF00440">
    <property type="entry name" value="TetR_N"/>
    <property type="match status" value="1"/>
</dbReference>
<dbReference type="EMBL" id="JBHLZP010000003">
    <property type="protein sequence ID" value="MFB9830786.1"/>
    <property type="molecule type" value="Genomic_DNA"/>
</dbReference>
<dbReference type="InterPro" id="IPR036271">
    <property type="entry name" value="Tet_transcr_reg_TetR-rel_C_sf"/>
</dbReference>
<reference evidence="6 7" key="1">
    <citation type="submission" date="2024-09" db="EMBL/GenBank/DDBJ databases">
        <authorList>
            <person name="Sun Q."/>
            <person name="Mori K."/>
        </authorList>
    </citation>
    <scope>NUCLEOTIDE SEQUENCE [LARGE SCALE GENOMIC DNA]</scope>
    <source>
        <strain evidence="6 7">TBRC 0563</strain>
    </source>
</reference>
<dbReference type="PANTHER" id="PTHR30055:SF234">
    <property type="entry name" value="HTH-TYPE TRANSCRIPTIONAL REGULATOR BETI"/>
    <property type="match status" value="1"/>
</dbReference>
<evidence type="ECO:0000256" key="2">
    <source>
        <dbReference type="ARBA" id="ARBA00023125"/>
    </source>
</evidence>
<dbReference type="SUPFAM" id="SSF48498">
    <property type="entry name" value="Tetracyclin repressor-like, C-terminal domain"/>
    <property type="match status" value="1"/>
</dbReference>
<name>A0ABV5Y6Z2_9ACTN</name>
<keyword evidence="2 4" id="KW-0238">DNA-binding</keyword>
<dbReference type="RefSeq" id="WP_378193575.1">
    <property type="nucleotide sequence ID" value="NZ_JBHLZP010000003.1"/>
</dbReference>
<keyword evidence="3" id="KW-0804">Transcription</keyword>
<dbReference type="Gene3D" id="1.10.357.10">
    <property type="entry name" value="Tetracycline Repressor, domain 2"/>
    <property type="match status" value="1"/>
</dbReference>
<dbReference type="InterPro" id="IPR050109">
    <property type="entry name" value="HTH-type_TetR-like_transc_reg"/>
</dbReference>
<protein>
    <submittedName>
        <fullName evidence="6">TetR/AcrR family transcriptional regulator</fullName>
    </submittedName>
</protein>
<feature type="domain" description="HTH tetR-type" evidence="5">
    <location>
        <begin position="14"/>
        <end position="73"/>
    </location>
</feature>
<organism evidence="6 7">
    <name type="scientific">Actinoallomurus acaciae</name>
    <dbReference type="NCBI Taxonomy" id="502577"/>
    <lineage>
        <taxon>Bacteria</taxon>
        <taxon>Bacillati</taxon>
        <taxon>Actinomycetota</taxon>
        <taxon>Actinomycetes</taxon>
        <taxon>Streptosporangiales</taxon>
        <taxon>Thermomonosporaceae</taxon>
        <taxon>Actinoallomurus</taxon>
    </lineage>
</organism>